<dbReference type="PIRSF" id="PIRSF006648">
    <property type="entry name" value="DrrB"/>
    <property type="match status" value="1"/>
</dbReference>
<evidence type="ECO:0000259" key="7">
    <source>
        <dbReference type="PROSITE" id="PS51012"/>
    </source>
</evidence>
<sequence>MRRYRRTWRGSVVISVVNPLLFLAALGIGLGRLVDAHQSIHLPDVAYVDFLAPGLLTASAMQNAFVEATYPVHEATRTRGAYPSAAATPLRPGDILAGHLMFMAFRITISALAFVLVLIVFGVVDAATGALLVPSVLLVGMAFAAPLCAWAVGVERPSRLNGAYRFVAMPLYLFSGTFFAIGQLPGWLESLITLTPLYHGTELVRGIALGSIGPGKATAHAGYLVALALTGVVLARRGYSRRLHH</sequence>
<dbReference type="GO" id="GO:0140359">
    <property type="term" value="F:ABC-type transporter activity"/>
    <property type="evidence" value="ECO:0007669"/>
    <property type="project" value="InterPro"/>
</dbReference>
<keyword evidence="5" id="KW-0046">Antibiotic resistance</keyword>
<dbReference type="InterPro" id="IPR000412">
    <property type="entry name" value="ABC_2_transport"/>
</dbReference>
<dbReference type="PRINTS" id="PR00164">
    <property type="entry name" value="ABC2TRNSPORT"/>
</dbReference>
<name>A0AAU2W220_9ACTN</name>
<dbReference type="PROSITE" id="PS51012">
    <property type="entry name" value="ABC_TM2"/>
    <property type="match status" value="1"/>
</dbReference>
<proteinExistence type="inferred from homology"/>
<organism evidence="8">
    <name type="scientific">Streptomyces sp. NBC_00008</name>
    <dbReference type="NCBI Taxonomy" id="2903610"/>
    <lineage>
        <taxon>Bacteria</taxon>
        <taxon>Bacillati</taxon>
        <taxon>Actinomycetota</taxon>
        <taxon>Actinomycetes</taxon>
        <taxon>Kitasatosporales</taxon>
        <taxon>Streptomycetaceae</taxon>
        <taxon>Streptomyces</taxon>
    </lineage>
</organism>
<evidence type="ECO:0000256" key="6">
    <source>
        <dbReference type="RuleBase" id="RU361157"/>
    </source>
</evidence>
<evidence type="ECO:0000256" key="4">
    <source>
        <dbReference type="ARBA" id="ARBA00023136"/>
    </source>
</evidence>
<dbReference type="InterPro" id="IPR051784">
    <property type="entry name" value="Nod_factor_ABC_transporter"/>
</dbReference>
<dbReference type="PANTHER" id="PTHR43229:SF2">
    <property type="entry name" value="NODULATION PROTEIN J"/>
    <property type="match status" value="1"/>
</dbReference>
<dbReference type="GO" id="GO:0046677">
    <property type="term" value="P:response to antibiotic"/>
    <property type="evidence" value="ECO:0007669"/>
    <property type="project" value="UniProtKB-KW"/>
</dbReference>
<evidence type="ECO:0000313" key="8">
    <source>
        <dbReference type="EMBL" id="WTW73376.1"/>
    </source>
</evidence>
<comment type="caution">
    <text evidence="6">Lacks conserved residue(s) required for the propagation of feature annotation.</text>
</comment>
<comment type="subcellular location">
    <subcellularLocation>
        <location evidence="6">Cell membrane</location>
        <topology evidence="6">Multi-pass membrane protein</topology>
    </subcellularLocation>
    <subcellularLocation>
        <location evidence="1">Membrane</location>
        <topology evidence="1">Multi-pass membrane protein</topology>
    </subcellularLocation>
</comment>
<reference evidence="8" key="1">
    <citation type="submission" date="2022-10" db="EMBL/GenBank/DDBJ databases">
        <title>The complete genomes of actinobacterial strains from the NBC collection.</title>
        <authorList>
            <person name="Joergensen T.S."/>
            <person name="Alvarez Arevalo M."/>
            <person name="Sterndorff E.B."/>
            <person name="Faurdal D."/>
            <person name="Vuksanovic O."/>
            <person name="Mourched A.-S."/>
            <person name="Charusanti P."/>
            <person name="Shaw S."/>
            <person name="Blin K."/>
            <person name="Weber T."/>
        </authorList>
    </citation>
    <scope>NUCLEOTIDE SEQUENCE</scope>
    <source>
        <strain evidence="8">NBC_00008</strain>
    </source>
</reference>
<dbReference type="GO" id="GO:0043190">
    <property type="term" value="C:ATP-binding cassette (ABC) transporter complex"/>
    <property type="evidence" value="ECO:0007669"/>
    <property type="project" value="InterPro"/>
</dbReference>
<dbReference type="EMBL" id="CP108313">
    <property type="protein sequence ID" value="WTW73376.1"/>
    <property type="molecule type" value="Genomic_DNA"/>
</dbReference>
<feature type="transmembrane region" description="Helical" evidence="6">
    <location>
        <begin position="12"/>
        <end position="30"/>
    </location>
</feature>
<feature type="transmembrane region" description="Helical" evidence="6">
    <location>
        <begin position="130"/>
        <end position="154"/>
    </location>
</feature>
<protein>
    <recommendedName>
        <fullName evidence="6">Transport permease protein</fullName>
    </recommendedName>
</protein>
<keyword evidence="3 6" id="KW-1133">Transmembrane helix</keyword>
<keyword evidence="6" id="KW-1003">Cell membrane</keyword>
<dbReference type="InterPro" id="IPR013525">
    <property type="entry name" value="ABC2_TM"/>
</dbReference>
<feature type="domain" description="ABC transmembrane type-2" evidence="7">
    <location>
        <begin position="10"/>
        <end position="242"/>
    </location>
</feature>
<keyword evidence="6" id="KW-0813">Transport</keyword>
<dbReference type="Pfam" id="PF01061">
    <property type="entry name" value="ABC2_membrane"/>
    <property type="match status" value="1"/>
</dbReference>
<feature type="transmembrane region" description="Helical" evidence="6">
    <location>
        <begin position="166"/>
        <end position="188"/>
    </location>
</feature>
<evidence type="ECO:0000256" key="1">
    <source>
        <dbReference type="ARBA" id="ARBA00004141"/>
    </source>
</evidence>
<evidence type="ECO:0000256" key="2">
    <source>
        <dbReference type="ARBA" id="ARBA00022692"/>
    </source>
</evidence>
<feature type="transmembrane region" description="Helical" evidence="6">
    <location>
        <begin position="100"/>
        <end position="124"/>
    </location>
</feature>
<dbReference type="PANTHER" id="PTHR43229">
    <property type="entry name" value="NODULATION PROTEIN J"/>
    <property type="match status" value="1"/>
</dbReference>
<accession>A0AAU2W220</accession>
<evidence type="ECO:0000256" key="3">
    <source>
        <dbReference type="ARBA" id="ARBA00022989"/>
    </source>
</evidence>
<dbReference type="InterPro" id="IPR047817">
    <property type="entry name" value="ABC2_TM_bact-type"/>
</dbReference>
<comment type="similarity">
    <text evidence="6">Belongs to the ABC-2 integral membrane protein family.</text>
</comment>
<keyword evidence="4 6" id="KW-0472">Membrane</keyword>
<keyword evidence="2 6" id="KW-0812">Transmembrane</keyword>
<evidence type="ECO:0000256" key="5">
    <source>
        <dbReference type="ARBA" id="ARBA00023251"/>
    </source>
</evidence>
<dbReference type="AlphaFoldDB" id="A0AAU2W220"/>
<gene>
    <name evidence="8" type="ORF">OG398_36640</name>
</gene>